<name>A0A1H1Y9P9_9PSED</name>
<reference evidence="3" key="1">
    <citation type="submission" date="2016-10" db="EMBL/GenBank/DDBJ databases">
        <authorList>
            <person name="Varghese N."/>
            <person name="Submissions S."/>
        </authorList>
    </citation>
    <scope>NUCLEOTIDE SEQUENCE [LARGE SCALE GENOMIC DNA]</scope>
    <source>
        <strain evidence="3">ATCC 23835</strain>
    </source>
</reference>
<keyword evidence="3" id="KW-1185">Reference proteome</keyword>
<dbReference type="RefSeq" id="WP_005886897.1">
    <property type="nucleotide sequence ID" value="NZ_LT629777.1"/>
</dbReference>
<evidence type="ECO:0000313" key="2">
    <source>
        <dbReference type="EMBL" id="SDT18173.1"/>
    </source>
</evidence>
<dbReference type="EMBL" id="LT629777">
    <property type="protein sequence ID" value="SDT18173.1"/>
    <property type="molecule type" value="Genomic_DNA"/>
</dbReference>
<dbReference type="GeneID" id="72393156"/>
<sequence>MSLYEKQARYRRLHSEQSAWRLLRADSAPIILAFIDSLFADEQEVLFARAKAALEAELPTWQGAYGMQDNANSHLRNWIHAGWMREHDDHLTRTDAFHQALRFVEGLESRDTTTSATHLRRVQDAVRDLAVALNPSAEERLLVLRERMAELSEEVMRLEAGIVPELSSAEQRERVRGVYQMASGLTGDFRRVEDDIRQLDQSIRVQMIESEGGRGLVIQNLLDNEDALLQTDAGQAFDGFFRLLCDENRSVEFREQIRSILNRPTARSHLNAQEIRFLTHLVRELSSESQRVISIRRRTQESLRAFVEAGAQSERRAVEQVLRQLEKLAVTFKDQDIGPRTSLKVYVASGPFSVSSPSSIRLMQPQASLDTSKVVPQSNQTTVSDTILECLEAVQIQEVAEAMRDLLKSQGPMSLAQIAELRPIQGGLEELVALVRIAKAIEAVSLEGVEHLVVADRQGQTIRAKIPVLLLSADQFPENLESLPL</sequence>
<evidence type="ECO:0008006" key="4">
    <source>
        <dbReference type="Google" id="ProtNLM"/>
    </source>
</evidence>
<gene>
    <name evidence="2" type="ORF">SAMN05216598_4304</name>
</gene>
<dbReference type="Pfam" id="PF11855">
    <property type="entry name" value="DUF3375"/>
    <property type="match status" value="1"/>
</dbReference>
<protein>
    <recommendedName>
        <fullName evidence="4">DUF3375 domain-containing protein</fullName>
    </recommendedName>
</protein>
<evidence type="ECO:0000313" key="3">
    <source>
        <dbReference type="Proteomes" id="UP000199524"/>
    </source>
</evidence>
<proteinExistence type="predicted"/>
<dbReference type="Proteomes" id="UP000199524">
    <property type="component" value="Chromosome I"/>
</dbReference>
<organism evidence="2 3">
    <name type="scientific">Pseudomonas asplenii</name>
    <dbReference type="NCBI Taxonomy" id="53407"/>
    <lineage>
        <taxon>Bacteria</taxon>
        <taxon>Pseudomonadati</taxon>
        <taxon>Pseudomonadota</taxon>
        <taxon>Gammaproteobacteria</taxon>
        <taxon>Pseudomonadales</taxon>
        <taxon>Pseudomonadaceae</taxon>
        <taxon>Pseudomonas</taxon>
    </lineage>
</organism>
<feature type="coiled-coil region" evidence="1">
    <location>
        <begin position="134"/>
        <end position="161"/>
    </location>
</feature>
<keyword evidence="1" id="KW-0175">Coiled coil</keyword>
<dbReference type="InterPro" id="IPR021804">
    <property type="entry name" value="DUF3375"/>
</dbReference>
<dbReference type="AlphaFoldDB" id="A0A1H1Y9P9"/>
<evidence type="ECO:0000256" key="1">
    <source>
        <dbReference type="SAM" id="Coils"/>
    </source>
</evidence>
<accession>A0A1H1Y9P9</accession>